<dbReference type="STRING" id="1776384.GCA_900086585_02309"/>
<accession>A0A415E5Z2</accession>
<dbReference type="Gene3D" id="3.20.20.150">
    <property type="entry name" value="Divalent-metal-dependent TIM barrel enzymes"/>
    <property type="match status" value="1"/>
</dbReference>
<sequence length="290" mass="32322">MFLIEKGGTHMARFKFGAVEWAFPCWGELAVKMASEAGFSGMQLGDGGGSLQGYPLRNKRVQEYYLNAGARYNIEFPHIHLYTLGHQGYFRSSLDSEEGKICLESIRQGVIAASEMGIPTVVIDGMRMNNAAKKQHVLAVCAYAVKMGAEYGVNIAMETDMELEDHITFLDQFDGKLTLCFDTHNPCMYGTGYPPEMIRALGKDRIDHFHIKDNGGNQDGYVNVESPLVPFGTGITYFEEAARAVKDIGFEGWLISENMYYHKSMMKGMSGYIQSARRDVAALYTAYGEE</sequence>
<dbReference type="OrthoDB" id="9801960at2"/>
<keyword evidence="3" id="KW-1185">Reference proteome</keyword>
<dbReference type="EMBL" id="QRMS01000001">
    <property type="protein sequence ID" value="RHJ89080.1"/>
    <property type="molecule type" value="Genomic_DNA"/>
</dbReference>
<gene>
    <name evidence="2" type="ORF">DW099_00435</name>
</gene>
<evidence type="ECO:0000313" key="3">
    <source>
        <dbReference type="Proteomes" id="UP000284841"/>
    </source>
</evidence>
<dbReference type="InterPro" id="IPR013022">
    <property type="entry name" value="Xyl_isomerase-like_TIM-brl"/>
</dbReference>
<dbReference type="PANTHER" id="PTHR12110">
    <property type="entry name" value="HYDROXYPYRUVATE ISOMERASE"/>
    <property type="match status" value="1"/>
</dbReference>
<comment type="caution">
    <text evidence="2">The sequence shown here is derived from an EMBL/GenBank/DDBJ whole genome shotgun (WGS) entry which is preliminary data.</text>
</comment>
<name>A0A415E5Z2_9FIRM</name>
<keyword evidence="2" id="KW-0413">Isomerase</keyword>
<evidence type="ECO:0000313" key="2">
    <source>
        <dbReference type="EMBL" id="RHJ89080.1"/>
    </source>
</evidence>
<dbReference type="Pfam" id="PF01261">
    <property type="entry name" value="AP_endonuc_2"/>
    <property type="match status" value="1"/>
</dbReference>
<dbReference type="InterPro" id="IPR036237">
    <property type="entry name" value="Xyl_isomerase-like_sf"/>
</dbReference>
<dbReference type="Proteomes" id="UP000284841">
    <property type="component" value="Unassembled WGS sequence"/>
</dbReference>
<evidence type="ECO:0000259" key="1">
    <source>
        <dbReference type="Pfam" id="PF01261"/>
    </source>
</evidence>
<reference evidence="2 3" key="1">
    <citation type="submission" date="2018-08" db="EMBL/GenBank/DDBJ databases">
        <title>A genome reference for cultivated species of the human gut microbiota.</title>
        <authorList>
            <person name="Zou Y."/>
            <person name="Xue W."/>
            <person name="Luo G."/>
        </authorList>
    </citation>
    <scope>NUCLEOTIDE SEQUENCE [LARGE SCALE GENOMIC DNA]</scope>
    <source>
        <strain evidence="2 3">AM07-24</strain>
    </source>
</reference>
<proteinExistence type="predicted"/>
<protein>
    <submittedName>
        <fullName evidence="2">Sugar phosphate isomerase/epimerase</fullName>
    </submittedName>
</protein>
<dbReference type="AlphaFoldDB" id="A0A415E5Z2"/>
<feature type="domain" description="Xylose isomerase-like TIM barrel" evidence="1">
    <location>
        <begin position="32"/>
        <end position="257"/>
    </location>
</feature>
<dbReference type="InterPro" id="IPR050312">
    <property type="entry name" value="IolE/XylAMocC-like"/>
</dbReference>
<dbReference type="SUPFAM" id="SSF51658">
    <property type="entry name" value="Xylose isomerase-like"/>
    <property type="match status" value="1"/>
</dbReference>
<dbReference type="GO" id="GO:0016853">
    <property type="term" value="F:isomerase activity"/>
    <property type="evidence" value="ECO:0007669"/>
    <property type="project" value="UniProtKB-KW"/>
</dbReference>
<organism evidence="2 3">
    <name type="scientific">Emergencia timonensis</name>
    <dbReference type="NCBI Taxonomy" id="1776384"/>
    <lineage>
        <taxon>Bacteria</taxon>
        <taxon>Bacillati</taxon>
        <taxon>Bacillota</taxon>
        <taxon>Clostridia</taxon>
        <taxon>Peptostreptococcales</taxon>
        <taxon>Anaerovoracaceae</taxon>
        <taxon>Emergencia</taxon>
    </lineage>
</organism>